<name>A0ABV7VRW6_9GAMM</name>
<keyword evidence="1" id="KW-0812">Transmembrane</keyword>
<keyword evidence="1" id="KW-0472">Membrane</keyword>
<feature type="transmembrane region" description="Helical" evidence="1">
    <location>
        <begin position="55"/>
        <end position="75"/>
    </location>
</feature>
<dbReference type="EMBL" id="JBHRYB010000005">
    <property type="protein sequence ID" value="MFC3680214.1"/>
    <property type="molecule type" value="Genomic_DNA"/>
</dbReference>
<evidence type="ECO:0000313" key="3">
    <source>
        <dbReference type="Proteomes" id="UP001595722"/>
    </source>
</evidence>
<sequence>MELPEIGPRWLLISAAIMMLIALAEAWLVTLILYAKVGALKKLFPASHNLIRSHVDYTIMTALTGMYYLVVEHLALTIPDWVIVIYCVGVLYNPAGFIAKAINPKMGNSDSLLGRLLVCLGFVPATLGFGYLSLAILSATLVA</sequence>
<feature type="transmembrane region" description="Helical" evidence="1">
    <location>
        <begin position="81"/>
        <end position="102"/>
    </location>
</feature>
<evidence type="ECO:0000313" key="2">
    <source>
        <dbReference type="EMBL" id="MFC3680214.1"/>
    </source>
</evidence>
<dbReference type="RefSeq" id="WP_376866097.1">
    <property type="nucleotide sequence ID" value="NZ_JBHRYB010000005.1"/>
</dbReference>
<feature type="transmembrane region" description="Helical" evidence="1">
    <location>
        <begin position="12"/>
        <end position="34"/>
    </location>
</feature>
<organism evidence="2 3">
    <name type="scientific">Bacterioplanoides pacificum</name>
    <dbReference type="NCBI Taxonomy" id="1171596"/>
    <lineage>
        <taxon>Bacteria</taxon>
        <taxon>Pseudomonadati</taxon>
        <taxon>Pseudomonadota</taxon>
        <taxon>Gammaproteobacteria</taxon>
        <taxon>Oceanospirillales</taxon>
        <taxon>Oceanospirillaceae</taxon>
        <taxon>Bacterioplanoides</taxon>
    </lineage>
</organism>
<gene>
    <name evidence="2" type="ORF">ACFOMG_08885</name>
</gene>
<keyword evidence="3" id="KW-1185">Reference proteome</keyword>
<reference evidence="3" key="1">
    <citation type="journal article" date="2019" name="Int. J. Syst. Evol. Microbiol.">
        <title>The Global Catalogue of Microorganisms (GCM) 10K type strain sequencing project: providing services to taxonomists for standard genome sequencing and annotation.</title>
        <authorList>
            <consortium name="The Broad Institute Genomics Platform"/>
            <consortium name="The Broad Institute Genome Sequencing Center for Infectious Disease"/>
            <person name="Wu L."/>
            <person name="Ma J."/>
        </authorList>
    </citation>
    <scope>NUCLEOTIDE SEQUENCE [LARGE SCALE GENOMIC DNA]</scope>
    <source>
        <strain evidence="3">KCTC 42424</strain>
    </source>
</reference>
<comment type="caution">
    <text evidence="2">The sequence shown here is derived from an EMBL/GenBank/DDBJ whole genome shotgun (WGS) entry which is preliminary data.</text>
</comment>
<dbReference type="Proteomes" id="UP001595722">
    <property type="component" value="Unassembled WGS sequence"/>
</dbReference>
<keyword evidence="1" id="KW-1133">Transmembrane helix</keyword>
<protein>
    <submittedName>
        <fullName evidence="2">Uncharacterized protein</fullName>
    </submittedName>
</protein>
<evidence type="ECO:0000256" key="1">
    <source>
        <dbReference type="SAM" id="Phobius"/>
    </source>
</evidence>
<feature type="transmembrane region" description="Helical" evidence="1">
    <location>
        <begin position="114"/>
        <end position="137"/>
    </location>
</feature>
<proteinExistence type="predicted"/>
<accession>A0ABV7VRW6</accession>